<sequence length="268" mass="29287">MCPLICSGLSHESHRRDVEQVYLRCSQGSLEWLYPTGAIIVNLRPNTEASAGHVAGLYVCIKPMIYSQGSHLYLERAGDLTLLLAEEDQAQATVHCFSLAEGVLFVEAVPQTDISRRITAFQYELVPSRGPGAHMYPYLLPGRVTCKPCSDEEVLMAVCTSDFAGSGIFGVVASGTNDHSPVVVTLGRLFRQKSRVFAWSGAKGRGWGGRINVPAQCLVQPGGDEYLLTGSVHFGEAWLGCAPRYKDFLKLYTQAQREGTNPCQIDTE</sequence>
<protein>
    <submittedName>
        <fullName evidence="1">Uncharacterized protein</fullName>
    </submittedName>
</protein>
<reference evidence="1" key="1">
    <citation type="submission" date="2022-04" db="EMBL/GenBank/DDBJ databases">
        <title>Jade perch genome.</title>
        <authorList>
            <person name="Chao B."/>
        </authorList>
    </citation>
    <scope>NUCLEOTIDE SEQUENCE</scope>
    <source>
        <strain evidence="1">CB-2022</strain>
    </source>
</reference>
<keyword evidence="2" id="KW-1185">Reference proteome</keyword>
<accession>A0ACB8VBB0</accession>
<dbReference type="Proteomes" id="UP000831701">
    <property type="component" value="Chromosome 23"/>
</dbReference>
<gene>
    <name evidence="1" type="ORF">L3Q82_019478</name>
</gene>
<dbReference type="EMBL" id="CM041553">
    <property type="protein sequence ID" value="KAI3352907.1"/>
    <property type="molecule type" value="Genomic_DNA"/>
</dbReference>
<evidence type="ECO:0000313" key="2">
    <source>
        <dbReference type="Proteomes" id="UP000831701"/>
    </source>
</evidence>
<name>A0ACB8VBB0_9TELE</name>
<organism evidence="1 2">
    <name type="scientific">Scortum barcoo</name>
    <name type="common">barcoo grunter</name>
    <dbReference type="NCBI Taxonomy" id="214431"/>
    <lineage>
        <taxon>Eukaryota</taxon>
        <taxon>Metazoa</taxon>
        <taxon>Chordata</taxon>
        <taxon>Craniata</taxon>
        <taxon>Vertebrata</taxon>
        <taxon>Euteleostomi</taxon>
        <taxon>Actinopterygii</taxon>
        <taxon>Neopterygii</taxon>
        <taxon>Teleostei</taxon>
        <taxon>Neoteleostei</taxon>
        <taxon>Acanthomorphata</taxon>
        <taxon>Eupercaria</taxon>
        <taxon>Centrarchiformes</taxon>
        <taxon>Terapontoidei</taxon>
        <taxon>Terapontidae</taxon>
        <taxon>Scortum</taxon>
    </lineage>
</organism>
<comment type="caution">
    <text evidence="1">The sequence shown here is derived from an EMBL/GenBank/DDBJ whole genome shotgun (WGS) entry which is preliminary data.</text>
</comment>
<proteinExistence type="predicted"/>
<evidence type="ECO:0000313" key="1">
    <source>
        <dbReference type="EMBL" id="KAI3352907.1"/>
    </source>
</evidence>